<dbReference type="EMBL" id="FPAJ01000001">
    <property type="protein sequence ID" value="SFS44316.1"/>
    <property type="molecule type" value="Genomic_DNA"/>
</dbReference>
<comment type="subcellular location">
    <subcellularLocation>
        <location evidence="2 12">Cell inner membrane</location>
        <topology evidence="2 12">Single-pass membrane protein</topology>
    </subcellularLocation>
</comment>
<dbReference type="GO" id="GO:0017004">
    <property type="term" value="P:cytochrome complex assembly"/>
    <property type="evidence" value="ECO:0007669"/>
    <property type="project" value="UniProtKB-KW"/>
</dbReference>
<evidence type="ECO:0000256" key="4">
    <source>
        <dbReference type="ARBA" id="ARBA00016461"/>
    </source>
</evidence>
<keyword evidence="14" id="KW-1185">Reference proteome</keyword>
<dbReference type="NCBIfam" id="TIGR03141">
    <property type="entry name" value="cytochro_ccmD"/>
    <property type="match status" value="1"/>
</dbReference>
<keyword evidence="11 12" id="KW-0472">Membrane</keyword>
<evidence type="ECO:0000256" key="7">
    <source>
        <dbReference type="ARBA" id="ARBA00022519"/>
    </source>
</evidence>
<evidence type="ECO:0000256" key="8">
    <source>
        <dbReference type="ARBA" id="ARBA00022692"/>
    </source>
</evidence>
<dbReference type="InterPro" id="IPR007078">
    <property type="entry name" value="Haem_export_protD_CcmD"/>
</dbReference>
<feature type="transmembrane region" description="Helical" evidence="12">
    <location>
        <begin position="12"/>
        <end position="30"/>
    </location>
</feature>
<evidence type="ECO:0000256" key="6">
    <source>
        <dbReference type="ARBA" id="ARBA00022475"/>
    </source>
</evidence>
<dbReference type="GO" id="GO:0005886">
    <property type="term" value="C:plasma membrane"/>
    <property type="evidence" value="ECO:0007669"/>
    <property type="project" value="UniProtKB-SubCell"/>
</dbReference>
<comment type="function">
    <text evidence="1 12">Required for the export of heme to the periplasm for the biogenesis of c-type cytochromes.</text>
</comment>
<proteinExistence type="inferred from homology"/>
<dbReference type="OrthoDB" id="7874534at2"/>
<dbReference type="AlphaFoldDB" id="A0A1I6PVT2"/>
<reference evidence="14" key="1">
    <citation type="submission" date="2016-10" db="EMBL/GenBank/DDBJ databases">
        <authorList>
            <person name="Varghese N."/>
            <person name="Submissions S."/>
        </authorList>
    </citation>
    <scope>NUCLEOTIDE SEQUENCE [LARGE SCALE GENOMIC DNA]</scope>
    <source>
        <strain evidence="14">DSM 23422</strain>
    </source>
</reference>
<evidence type="ECO:0000313" key="14">
    <source>
        <dbReference type="Proteomes" id="UP000199239"/>
    </source>
</evidence>
<gene>
    <name evidence="13" type="ORF">SAMN04488040_0364</name>
</gene>
<keyword evidence="6 12" id="KW-1003">Cell membrane</keyword>
<keyword evidence="10 12" id="KW-1133">Transmembrane helix</keyword>
<dbReference type="GO" id="GO:0015886">
    <property type="term" value="P:heme transport"/>
    <property type="evidence" value="ECO:0007669"/>
    <property type="project" value="InterPro"/>
</dbReference>
<comment type="similarity">
    <text evidence="3 12">Belongs to the CcmD/CycX/HelD family.</text>
</comment>
<keyword evidence="7 12" id="KW-0997">Cell inner membrane</keyword>
<organism evidence="13 14">
    <name type="scientific">Sulfitobacter marinus</name>
    <dbReference type="NCBI Taxonomy" id="394264"/>
    <lineage>
        <taxon>Bacteria</taxon>
        <taxon>Pseudomonadati</taxon>
        <taxon>Pseudomonadota</taxon>
        <taxon>Alphaproteobacteria</taxon>
        <taxon>Rhodobacterales</taxon>
        <taxon>Roseobacteraceae</taxon>
        <taxon>Sulfitobacter</taxon>
    </lineage>
</organism>
<evidence type="ECO:0000256" key="10">
    <source>
        <dbReference type="ARBA" id="ARBA00022989"/>
    </source>
</evidence>
<evidence type="ECO:0000256" key="5">
    <source>
        <dbReference type="ARBA" id="ARBA00022448"/>
    </source>
</evidence>
<evidence type="ECO:0000256" key="9">
    <source>
        <dbReference type="ARBA" id="ARBA00022748"/>
    </source>
</evidence>
<name>A0A1I6PVT2_9RHOB</name>
<evidence type="ECO:0000256" key="2">
    <source>
        <dbReference type="ARBA" id="ARBA00004377"/>
    </source>
</evidence>
<keyword evidence="8 12" id="KW-0812">Transmembrane</keyword>
<evidence type="ECO:0000256" key="12">
    <source>
        <dbReference type="RuleBase" id="RU363101"/>
    </source>
</evidence>
<evidence type="ECO:0000256" key="1">
    <source>
        <dbReference type="ARBA" id="ARBA00002442"/>
    </source>
</evidence>
<accession>A0A1I6PVT2</accession>
<keyword evidence="9 12" id="KW-0201">Cytochrome c-type biogenesis</keyword>
<dbReference type="RefSeq" id="WP_093914636.1">
    <property type="nucleotide sequence ID" value="NZ_FPAJ01000001.1"/>
</dbReference>
<evidence type="ECO:0000256" key="3">
    <source>
        <dbReference type="ARBA" id="ARBA00008741"/>
    </source>
</evidence>
<dbReference type="Proteomes" id="UP000199239">
    <property type="component" value="Unassembled WGS sequence"/>
</dbReference>
<sequence length="49" mass="5272">MPDLGKYAAEVLGAYGLSLFLIAGLIVLSLRKGRRARAELARIEANKDA</sequence>
<evidence type="ECO:0000256" key="11">
    <source>
        <dbReference type="ARBA" id="ARBA00023136"/>
    </source>
</evidence>
<keyword evidence="5 12" id="KW-0813">Transport</keyword>
<protein>
    <recommendedName>
        <fullName evidence="4 12">Heme exporter protein D</fullName>
    </recommendedName>
</protein>
<dbReference type="Pfam" id="PF04995">
    <property type="entry name" value="CcmD"/>
    <property type="match status" value="1"/>
</dbReference>
<evidence type="ECO:0000313" key="13">
    <source>
        <dbReference type="EMBL" id="SFS44316.1"/>
    </source>
</evidence>